<reference evidence="1" key="1">
    <citation type="submission" date="2023-04" db="EMBL/GenBank/DDBJ databases">
        <title>A chromosome-level genome assembly of the parasitoid wasp Eretmocerus hayati.</title>
        <authorList>
            <person name="Zhong Y."/>
            <person name="Liu S."/>
            <person name="Liu Y."/>
        </authorList>
    </citation>
    <scope>NUCLEOTIDE SEQUENCE</scope>
    <source>
        <strain evidence="1">ZJU_SS_LIU_2023</strain>
    </source>
</reference>
<sequence>MTYINIFSVFKVQHHQNVIKLPQHPNCGRSATQFHAVSRMMETQDAAIGEYPWIARLGYDEAGGKNFTCLGSIISEAVIISTASCVGSSEEPGKFVNIARLGDYDLETDPDCAHNVCAEPYADYTISNVTRHEQYSQITRINNIAIVKTDEKIKFNDFIQPICLVIGKTKDFLEKSYIGEKAWIAGWGTWGPYTGGIPMTILQRGEISVLDPSQCQNCRNFMKNLTQGEMCAGTTGGNNRPTACEGNDGGAPLMLQEMNPPRWHLLGMYSCGKCYSYENTYTRISDYSLWILDHI</sequence>
<name>A0ACC2PE81_9HYME</name>
<evidence type="ECO:0000313" key="1">
    <source>
        <dbReference type="EMBL" id="KAJ8681752.1"/>
    </source>
</evidence>
<keyword evidence="2" id="KW-1185">Reference proteome</keyword>
<accession>A0ACC2PE81</accession>
<protein>
    <submittedName>
        <fullName evidence="1">Uncharacterized protein</fullName>
    </submittedName>
</protein>
<comment type="caution">
    <text evidence="1">The sequence shown here is derived from an EMBL/GenBank/DDBJ whole genome shotgun (WGS) entry which is preliminary data.</text>
</comment>
<proteinExistence type="predicted"/>
<evidence type="ECO:0000313" key="2">
    <source>
        <dbReference type="Proteomes" id="UP001239111"/>
    </source>
</evidence>
<dbReference type="Proteomes" id="UP001239111">
    <property type="component" value="Chromosome 1"/>
</dbReference>
<dbReference type="EMBL" id="CM056741">
    <property type="protein sequence ID" value="KAJ8681752.1"/>
    <property type="molecule type" value="Genomic_DNA"/>
</dbReference>
<organism evidence="1 2">
    <name type="scientific">Eretmocerus hayati</name>
    <dbReference type="NCBI Taxonomy" id="131215"/>
    <lineage>
        <taxon>Eukaryota</taxon>
        <taxon>Metazoa</taxon>
        <taxon>Ecdysozoa</taxon>
        <taxon>Arthropoda</taxon>
        <taxon>Hexapoda</taxon>
        <taxon>Insecta</taxon>
        <taxon>Pterygota</taxon>
        <taxon>Neoptera</taxon>
        <taxon>Endopterygota</taxon>
        <taxon>Hymenoptera</taxon>
        <taxon>Apocrita</taxon>
        <taxon>Proctotrupomorpha</taxon>
        <taxon>Chalcidoidea</taxon>
        <taxon>Aphelinidae</taxon>
        <taxon>Aphelininae</taxon>
        <taxon>Eretmocerus</taxon>
    </lineage>
</organism>
<gene>
    <name evidence="1" type="ORF">QAD02_017544</name>
</gene>